<proteinExistence type="predicted"/>
<evidence type="ECO:0000256" key="1">
    <source>
        <dbReference type="ARBA" id="ARBA00022729"/>
    </source>
</evidence>
<evidence type="ECO:0000313" key="6">
    <source>
        <dbReference type="EMBL" id="KAF2823546.1"/>
    </source>
</evidence>
<dbReference type="GO" id="GO:0016042">
    <property type="term" value="P:lipid catabolic process"/>
    <property type="evidence" value="ECO:0007669"/>
    <property type="project" value="InterPro"/>
</dbReference>
<dbReference type="InterPro" id="IPR002921">
    <property type="entry name" value="Fungal_lipase-type"/>
</dbReference>
<keyword evidence="2 6" id="KW-0378">Hydrolase</keyword>
<evidence type="ECO:0000256" key="3">
    <source>
        <dbReference type="SAM" id="SignalP"/>
    </source>
</evidence>
<reference evidence="6" key="1">
    <citation type="journal article" date="2020" name="Stud. Mycol.">
        <title>101 Dothideomycetes genomes: a test case for predicting lifestyles and emergence of pathogens.</title>
        <authorList>
            <person name="Haridas S."/>
            <person name="Albert R."/>
            <person name="Binder M."/>
            <person name="Bloem J."/>
            <person name="Labutti K."/>
            <person name="Salamov A."/>
            <person name="Andreopoulos B."/>
            <person name="Baker S."/>
            <person name="Barry K."/>
            <person name="Bills G."/>
            <person name="Bluhm B."/>
            <person name="Cannon C."/>
            <person name="Castanera R."/>
            <person name="Culley D."/>
            <person name="Daum C."/>
            <person name="Ezra D."/>
            <person name="Gonzalez J."/>
            <person name="Henrissat B."/>
            <person name="Kuo A."/>
            <person name="Liang C."/>
            <person name="Lipzen A."/>
            <person name="Lutzoni F."/>
            <person name="Magnuson J."/>
            <person name="Mondo S."/>
            <person name="Nolan M."/>
            <person name="Ohm R."/>
            <person name="Pangilinan J."/>
            <person name="Park H.-J."/>
            <person name="Ramirez L."/>
            <person name="Alfaro M."/>
            <person name="Sun H."/>
            <person name="Tritt A."/>
            <person name="Yoshinaga Y."/>
            <person name="Zwiers L.-H."/>
            <person name="Turgeon B."/>
            <person name="Goodwin S."/>
            <person name="Spatafora J."/>
            <person name="Crous P."/>
            <person name="Grigoriev I."/>
        </authorList>
    </citation>
    <scope>NUCLEOTIDE SEQUENCE</scope>
    <source>
        <strain evidence="6">CBS 113818</strain>
    </source>
</reference>
<organism evidence="6 7">
    <name type="scientific">Ophiobolus disseminans</name>
    <dbReference type="NCBI Taxonomy" id="1469910"/>
    <lineage>
        <taxon>Eukaryota</taxon>
        <taxon>Fungi</taxon>
        <taxon>Dikarya</taxon>
        <taxon>Ascomycota</taxon>
        <taxon>Pezizomycotina</taxon>
        <taxon>Dothideomycetes</taxon>
        <taxon>Pleosporomycetidae</taxon>
        <taxon>Pleosporales</taxon>
        <taxon>Pleosporineae</taxon>
        <taxon>Phaeosphaeriaceae</taxon>
        <taxon>Ophiobolus</taxon>
    </lineage>
</organism>
<dbReference type="InterPro" id="IPR029058">
    <property type="entry name" value="AB_hydrolase_fold"/>
</dbReference>
<gene>
    <name evidence="6" type="ORF">CC86DRAFT_328938</name>
</gene>
<evidence type="ECO:0000256" key="2">
    <source>
        <dbReference type="ARBA" id="ARBA00022801"/>
    </source>
</evidence>
<dbReference type="GO" id="GO:0016787">
    <property type="term" value="F:hydrolase activity"/>
    <property type="evidence" value="ECO:0007669"/>
    <property type="project" value="UniProtKB-KW"/>
</dbReference>
<dbReference type="InterPro" id="IPR051299">
    <property type="entry name" value="AB_hydrolase_lip/est"/>
</dbReference>
<evidence type="ECO:0000313" key="7">
    <source>
        <dbReference type="Proteomes" id="UP000799424"/>
    </source>
</evidence>
<dbReference type="AlphaFoldDB" id="A0A6A6ZRV3"/>
<feature type="domain" description="Mono-/di-acylglycerol lipase N-terminal" evidence="5">
    <location>
        <begin position="13"/>
        <end position="77"/>
    </location>
</feature>
<dbReference type="Pfam" id="PF03893">
    <property type="entry name" value="Lipase3_N"/>
    <property type="match status" value="1"/>
</dbReference>
<feature type="signal peptide" evidence="3">
    <location>
        <begin position="1"/>
        <end position="20"/>
    </location>
</feature>
<keyword evidence="7" id="KW-1185">Reference proteome</keyword>
<dbReference type="InterPro" id="IPR005592">
    <property type="entry name" value="Mono/diacylglycerol_lipase_N"/>
</dbReference>
<sequence length="320" mass="34813">MVSFSSLTIFVAFYAVANNAAPLISQKRGIQADQLNTLKLMGQYASAAYCESNYNSPGDQMNCVSGSCPLVETADSTSVIEYSREETSTDVAGYVAVDHTNKLVIVSFRGSTTIDAWLTNFDFGTTNTDICSGCTAHRGFWNSWVDARSRVTPAVKQAITAFPGYKIVVTGHSLGGAIASLAAAQLRNSGLNVALYNFGSPRIGGSKISNYISNQSGGNFRVTHWSDPVPKVPLLTMGYVHISPEYYINKPNRQDVNAGDIQVYDGAANLFKGNQAWLLPDVDAHRWYFGSMYSCDAKKSKRGVLEIRGVEEEVQIFATF</sequence>
<dbReference type="Gene3D" id="3.40.50.1820">
    <property type="entry name" value="alpha/beta hydrolase"/>
    <property type="match status" value="1"/>
</dbReference>
<dbReference type="CDD" id="cd00519">
    <property type="entry name" value="Lipase_3"/>
    <property type="match status" value="1"/>
</dbReference>
<dbReference type="Pfam" id="PF01764">
    <property type="entry name" value="Lipase_3"/>
    <property type="match status" value="1"/>
</dbReference>
<protein>
    <submittedName>
        <fullName evidence="6">Alpha/beta-hydrolase</fullName>
    </submittedName>
</protein>
<name>A0A6A6ZRV3_9PLEO</name>
<keyword evidence="1 3" id="KW-0732">Signal</keyword>
<evidence type="ECO:0000259" key="4">
    <source>
        <dbReference type="Pfam" id="PF01764"/>
    </source>
</evidence>
<dbReference type="Proteomes" id="UP000799424">
    <property type="component" value="Unassembled WGS sequence"/>
</dbReference>
<accession>A0A6A6ZRV3</accession>
<dbReference type="PANTHER" id="PTHR46640:SF1">
    <property type="entry name" value="FUNGAL LIPASE-LIKE DOMAIN-CONTAINING PROTEIN-RELATED"/>
    <property type="match status" value="1"/>
</dbReference>
<feature type="domain" description="Fungal lipase-type" evidence="4">
    <location>
        <begin position="105"/>
        <end position="235"/>
    </location>
</feature>
<dbReference type="EMBL" id="MU006232">
    <property type="protein sequence ID" value="KAF2823546.1"/>
    <property type="molecule type" value="Genomic_DNA"/>
</dbReference>
<dbReference type="PANTHER" id="PTHR46640">
    <property type="entry name" value="TRIACYLGLYCEROL LIPASE, PUTATIVE (AFU_ORTHOLOGUE AFUA_6G06510)-RELATED"/>
    <property type="match status" value="1"/>
</dbReference>
<dbReference type="SUPFAM" id="SSF53474">
    <property type="entry name" value="alpha/beta-Hydrolases"/>
    <property type="match status" value="1"/>
</dbReference>
<dbReference type="OrthoDB" id="426718at2759"/>
<feature type="chain" id="PRO_5025501338" evidence="3">
    <location>
        <begin position="21"/>
        <end position="320"/>
    </location>
</feature>
<evidence type="ECO:0000259" key="5">
    <source>
        <dbReference type="Pfam" id="PF03893"/>
    </source>
</evidence>